<accession>A0A1A8TBJ4</accession>
<dbReference type="Proteomes" id="UP000092544">
    <property type="component" value="Unassembled WGS sequence"/>
</dbReference>
<gene>
    <name evidence="1" type="ORF">MSP8886_01777</name>
</gene>
<dbReference type="AlphaFoldDB" id="A0A1A8TBJ4"/>
<proteinExistence type="predicted"/>
<dbReference type="OrthoDB" id="5600793at2"/>
<dbReference type="RefSeq" id="WP_067015137.1">
    <property type="nucleotide sequence ID" value="NZ_FLOB01000003.1"/>
</dbReference>
<reference evidence="1 2" key="1">
    <citation type="submission" date="2016-06" db="EMBL/GenBank/DDBJ databases">
        <authorList>
            <person name="Kjaerup R.B."/>
            <person name="Dalgaard T.S."/>
            <person name="Juul-Madsen H.R."/>
        </authorList>
    </citation>
    <scope>NUCLEOTIDE SEQUENCE [LARGE SCALE GENOMIC DNA]</scope>
    <source>
        <strain evidence="1 2">CECT 8886</strain>
    </source>
</reference>
<dbReference type="Pfam" id="PF11197">
    <property type="entry name" value="DUF2835"/>
    <property type="match status" value="1"/>
</dbReference>
<evidence type="ECO:0008006" key="3">
    <source>
        <dbReference type="Google" id="ProtNLM"/>
    </source>
</evidence>
<evidence type="ECO:0000313" key="1">
    <source>
        <dbReference type="EMBL" id="SBS30337.1"/>
    </source>
</evidence>
<keyword evidence="2" id="KW-1185">Reference proteome</keyword>
<dbReference type="EMBL" id="FLOB01000003">
    <property type="protein sequence ID" value="SBS30337.1"/>
    <property type="molecule type" value="Genomic_DNA"/>
</dbReference>
<organism evidence="1 2">
    <name type="scientific">Marinomonas spartinae</name>
    <dbReference type="NCBI Taxonomy" id="1792290"/>
    <lineage>
        <taxon>Bacteria</taxon>
        <taxon>Pseudomonadati</taxon>
        <taxon>Pseudomonadota</taxon>
        <taxon>Gammaproteobacteria</taxon>
        <taxon>Oceanospirillales</taxon>
        <taxon>Oceanospirillaceae</taxon>
        <taxon>Marinomonas</taxon>
    </lineage>
</organism>
<dbReference type="InterPro" id="IPR021363">
    <property type="entry name" value="DUF2835"/>
</dbReference>
<sequence>MAKIVVEVTLSASQYQTLYSGQAKNVVAYSLDGRKVQLPLSAFRRFVTHGGIDGIFDVEFDDKHKLVAITRIR</sequence>
<evidence type="ECO:0000313" key="2">
    <source>
        <dbReference type="Proteomes" id="UP000092544"/>
    </source>
</evidence>
<name>A0A1A8TBJ4_9GAMM</name>
<dbReference type="STRING" id="1792290.MSP8886_01777"/>
<protein>
    <recommendedName>
        <fullName evidence="3">Topoisomerase II</fullName>
    </recommendedName>
</protein>